<dbReference type="Pfam" id="PF00072">
    <property type="entry name" value="Response_reg"/>
    <property type="match status" value="1"/>
</dbReference>
<comment type="caution">
    <text evidence="12">The sequence shown here is derived from an EMBL/GenBank/DDBJ whole genome shotgun (WGS) entry which is preliminary data.</text>
</comment>
<dbReference type="RefSeq" id="WP_204821379.1">
    <property type="nucleotide sequence ID" value="NZ_JANHOF010000012.1"/>
</dbReference>
<evidence type="ECO:0000256" key="1">
    <source>
        <dbReference type="ARBA" id="ARBA00004496"/>
    </source>
</evidence>
<dbReference type="Pfam" id="PF12833">
    <property type="entry name" value="HTH_18"/>
    <property type="match status" value="1"/>
</dbReference>
<dbReference type="SMART" id="SM00448">
    <property type="entry name" value="REC"/>
    <property type="match status" value="1"/>
</dbReference>
<keyword evidence="2" id="KW-0963">Cytoplasm</keyword>
<evidence type="ECO:0000313" key="13">
    <source>
        <dbReference type="Proteomes" id="UP001589818"/>
    </source>
</evidence>
<dbReference type="InterPro" id="IPR001789">
    <property type="entry name" value="Sig_transdc_resp-reg_receiver"/>
</dbReference>
<dbReference type="InterPro" id="IPR020449">
    <property type="entry name" value="Tscrpt_reg_AraC-type_HTH"/>
</dbReference>
<dbReference type="Pfam" id="PF17853">
    <property type="entry name" value="GGDEF_2"/>
    <property type="match status" value="1"/>
</dbReference>
<proteinExistence type="predicted"/>
<keyword evidence="3 8" id="KW-0597">Phosphoprotein</keyword>
<gene>
    <name evidence="12" type="ORF">ACFFJ8_35830</name>
</gene>
<keyword evidence="7" id="KW-0804">Transcription</keyword>
<dbReference type="Gene3D" id="1.10.10.60">
    <property type="entry name" value="Homeodomain-like"/>
    <property type="match status" value="2"/>
</dbReference>
<dbReference type="SUPFAM" id="SSF46689">
    <property type="entry name" value="Homeodomain-like"/>
    <property type="match status" value="2"/>
</dbReference>
<feature type="domain" description="Response regulatory" evidence="11">
    <location>
        <begin position="3"/>
        <end position="120"/>
    </location>
</feature>
<keyword evidence="13" id="KW-1185">Reference proteome</keyword>
<dbReference type="InterPro" id="IPR018062">
    <property type="entry name" value="HTH_AraC-typ_CS"/>
</dbReference>
<organism evidence="12 13">
    <name type="scientific">Paenibacillus mendelii</name>
    <dbReference type="NCBI Taxonomy" id="206163"/>
    <lineage>
        <taxon>Bacteria</taxon>
        <taxon>Bacillati</taxon>
        <taxon>Bacillota</taxon>
        <taxon>Bacilli</taxon>
        <taxon>Bacillales</taxon>
        <taxon>Paenibacillaceae</taxon>
        <taxon>Paenibacillus</taxon>
    </lineage>
</organism>
<dbReference type="PANTHER" id="PTHR42713">
    <property type="entry name" value="HISTIDINE KINASE-RELATED"/>
    <property type="match status" value="1"/>
</dbReference>
<evidence type="ECO:0000256" key="9">
    <source>
        <dbReference type="SAM" id="MobiDB-lite"/>
    </source>
</evidence>
<evidence type="ECO:0000259" key="11">
    <source>
        <dbReference type="PROSITE" id="PS50110"/>
    </source>
</evidence>
<evidence type="ECO:0000256" key="2">
    <source>
        <dbReference type="ARBA" id="ARBA00022490"/>
    </source>
</evidence>
<dbReference type="InterPro" id="IPR011006">
    <property type="entry name" value="CheY-like_superfamily"/>
</dbReference>
<dbReference type="InterPro" id="IPR018060">
    <property type="entry name" value="HTH_AraC"/>
</dbReference>
<comment type="subcellular location">
    <subcellularLocation>
        <location evidence="1">Cytoplasm</location>
    </subcellularLocation>
</comment>
<sequence>MLKVMIVDDEKRQREGLLKHIPWEDYGMQVVHCAANGVEALEAARDNWPDLVITDVKMPRMNGLELSKALKAEQPDCKIIIISGYEEFEIYKSAIELQAQSFLMKPIVLRKMKEELAKINSVFEAERSSRQELRLLQEQLEASKPLLVDQFVRDLLGGFATDETAISERAAFLSLPLPSAGYYILSIRPDERSLKQAVEEPDGGRQEFHFALYRLLAEMAVRFGGMLTAYKEGGYGLIAEADESRDLLTDRIDAEKVLIEEKLSRTLTIGISKWKGSIGEAGEGYREAEMALRQRFYLGKGKTIFFDDLGPLGTVPPDLEQTYQDMVSSAAIGDHPRMETRLDEILTGVLRLPPALQEQHMKVLCFRVISDVQRILHDSGERSRAAAARDGVMPASAWDDANRLGSILDMRDWVAGRLSAMVHHIHGDRSSRHSTVIHKVKQILESDYGQSITIQDLAQKVFLTPNYLCNVFKEHVGESIIEHLTKIRMKHAKQLLAGTPLKIYEIAEQTGFKSLSYFGLVFKNMFGLSPKEYRDALLPGESDRRTGSGGESAHETENEV</sequence>
<dbReference type="Gene3D" id="3.40.50.2300">
    <property type="match status" value="1"/>
</dbReference>
<dbReference type="Proteomes" id="UP001589818">
    <property type="component" value="Unassembled WGS sequence"/>
</dbReference>
<evidence type="ECO:0000256" key="7">
    <source>
        <dbReference type="ARBA" id="ARBA00023163"/>
    </source>
</evidence>
<dbReference type="SMART" id="SM00342">
    <property type="entry name" value="HTH_ARAC"/>
    <property type="match status" value="1"/>
</dbReference>
<evidence type="ECO:0000313" key="12">
    <source>
        <dbReference type="EMBL" id="MFC0396708.1"/>
    </source>
</evidence>
<feature type="region of interest" description="Disordered" evidence="9">
    <location>
        <begin position="538"/>
        <end position="560"/>
    </location>
</feature>
<feature type="domain" description="HTH araC/xylS-type" evidence="10">
    <location>
        <begin position="438"/>
        <end position="536"/>
    </location>
</feature>
<evidence type="ECO:0000256" key="4">
    <source>
        <dbReference type="ARBA" id="ARBA00023012"/>
    </source>
</evidence>
<dbReference type="InterPro" id="IPR051552">
    <property type="entry name" value="HptR"/>
</dbReference>
<dbReference type="SUPFAM" id="SSF52172">
    <property type="entry name" value="CheY-like"/>
    <property type="match status" value="1"/>
</dbReference>
<feature type="modified residue" description="4-aspartylphosphate" evidence="8">
    <location>
        <position position="55"/>
    </location>
</feature>
<dbReference type="PRINTS" id="PR00032">
    <property type="entry name" value="HTHARAC"/>
</dbReference>
<dbReference type="EMBL" id="JBHLVF010000064">
    <property type="protein sequence ID" value="MFC0396708.1"/>
    <property type="molecule type" value="Genomic_DNA"/>
</dbReference>
<dbReference type="InterPro" id="IPR009057">
    <property type="entry name" value="Homeodomain-like_sf"/>
</dbReference>
<dbReference type="PROSITE" id="PS00041">
    <property type="entry name" value="HTH_ARAC_FAMILY_1"/>
    <property type="match status" value="1"/>
</dbReference>
<accession>A0ABV6JLA2</accession>
<dbReference type="CDD" id="cd17536">
    <property type="entry name" value="REC_YesN-like"/>
    <property type="match status" value="1"/>
</dbReference>
<keyword evidence="5" id="KW-0805">Transcription regulation</keyword>
<evidence type="ECO:0000256" key="5">
    <source>
        <dbReference type="ARBA" id="ARBA00023015"/>
    </source>
</evidence>
<dbReference type="PROSITE" id="PS01124">
    <property type="entry name" value="HTH_ARAC_FAMILY_2"/>
    <property type="match status" value="1"/>
</dbReference>
<evidence type="ECO:0000259" key="10">
    <source>
        <dbReference type="PROSITE" id="PS01124"/>
    </source>
</evidence>
<dbReference type="PROSITE" id="PS50110">
    <property type="entry name" value="RESPONSE_REGULATORY"/>
    <property type="match status" value="1"/>
</dbReference>
<name>A0ABV6JLA2_9BACL</name>
<evidence type="ECO:0000256" key="6">
    <source>
        <dbReference type="ARBA" id="ARBA00023125"/>
    </source>
</evidence>
<keyword evidence="4" id="KW-0902">Two-component regulatory system</keyword>
<evidence type="ECO:0000256" key="3">
    <source>
        <dbReference type="ARBA" id="ARBA00022553"/>
    </source>
</evidence>
<reference evidence="12 13" key="1">
    <citation type="submission" date="2024-09" db="EMBL/GenBank/DDBJ databases">
        <authorList>
            <person name="Sun Q."/>
            <person name="Mori K."/>
        </authorList>
    </citation>
    <scope>NUCLEOTIDE SEQUENCE [LARGE SCALE GENOMIC DNA]</scope>
    <source>
        <strain evidence="12 13">CCM 4839</strain>
    </source>
</reference>
<dbReference type="PANTHER" id="PTHR42713:SF3">
    <property type="entry name" value="TRANSCRIPTIONAL REGULATORY PROTEIN HPTR"/>
    <property type="match status" value="1"/>
</dbReference>
<protein>
    <submittedName>
        <fullName evidence="12">Response regulator</fullName>
    </submittedName>
</protein>
<evidence type="ECO:0000256" key="8">
    <source>
        <dbReference type="PROSITE-ProRule" id="PRU00169"/>
    </source>
</evidence>
<keyword evidence="6" id="KW-0238">DNA-binding</keyword>
<dbReference type="InterPro" id="IPR041522">
    <property type="entry name" value="CdaR_GGDEF"/>
</dbReference>